<keyword evidence="2" id="KW-1185">Reference proteome</keyword>
<evidence type="ECO:0000313" key="1">
    <source>
        <dbReference type="EMBL" id="CAG8851115.1"/>
    </source>
</evidence>
<dbReference type="Proteomes" id="UP000789901">
    <property type="component" value="Unassembled WGS sequence"/>
</dbReference>
<reference evidence="1 2" key="1">
    <citation type="submission" date="2021-06" db="EMBL/GenBank/DDBJ databases">
        <authorList>
            <person name="Kallberg Y."/>
            <person name="Tangrot J."/>
            <person name="Rosling A."/>
        </authorList>
    </citation>
    <scope>NUCLEOTIDE SEQUENCE [LARGE SCALE GENOMIC DNA]</scope>
    <source>
        <strain evidence="1 2">120-4 pot B 10/14</strain>
    </source>
</reference>
<proteinExistence type="predicted"/>
<accession>A0ABN7X976</accession>
<dbReference type="EMBL" id="CAJVQB010104321">
    <property type="protein sequence ID" value="CAG8851115.1"/>
    <property type="molecule type" value="Genomic_DNA"/>
</dbReference>
<sequence>KITKMFSDNKGITEMQWHNQESLPHLTTTRYDYEEETEDIRGARIRASGCLIL</sequence>
<name>A0ABN7X976_GIGMA</name>
<gene>
    <name evidence="1" type="ORF">GMARGA_LOCUS40568</name>
</gene>
<organism evidence="1 2">
    <name type="scientific">Gigaspora margarita</name>
    <dbReference type="NCBI Taxonomy" id="4874"/>
    <lineage>
        <taxon>Eukaryota</taxon>
        <taxon>Fungi</taxon>
        <taxon>Fungi incertae sedis</taxon>
        <taxon>Mucoromycota</taxon>
        <taxon>Glomeromycotina</taxon>
        <taxon>Glomeromycetes</taxon>
        <taxon>Diversisporales</taxon>
        <taxon>Gigasporaceae</taxon>
        <taxon>Gigaspora</taxon>
    </lineage>
</organism>
<feature type="non-terminal residue" evidence="1">
    <location>
        <position position="1"/>
    </location>
</feature>
<comment type="caution">
    <text evidence="1">The sequence shown here is derived from an EMBL/GenBank/DDBJ whole genome shotgun (WGS) entry which is preliminary data.</text>
</comment>
<evidence type="ECO:0000313" key="2">
    <source>
        <dbReference type="Proteomes" id="UP000789901"/>
    </source>
</evidence>
<protein>
    <submittedName>
        <fullName evidence="1">4173_t:CDS:1</fullName>
    </submittedName>
</protein>